<proteinExistence type="predicted"/>
<sequence>MPKIDYFTNFCVKALPKHIRYILAIHTLLYNENQEWEWNSNKKNHSVIKGEIEHIFPKKWAEANYKGWNEKDAEKFLEYIGNKTLLEKKQNIQAGNEYFTRKKAEYAKSQFLEVQDLAKCPKNDWLKEDIEARNEKIYQRLKSFFEANL</sequence>
<protein>
    <submittedName>
        <fullName evidence="2">Uncharacterized conserved protein</fullName>
    </submittedName>
</protein>
<accession>A0A377PZ24</accession>
<dbReference type="Proteomes" id="UP000255139">
    <property type="component" value="Unassembled WGS sequence"/>
</dbReference>
<dbReference type="EMBL" id="UGJE01000002">
    <property type="protein sequence ID" value="STQ86843.1"/>
    <property type="molecule type" value="Genomic_DNA"/>
</dbReference>
<reference evidence="2 3" key="1">
    <citation type="submission" date="2018-06" db="EMBL/GenBank/DDBJ databases">
        <authorList>
            <consortium name="Pathogen Informatics"/>
            <person name="Doyle S."/>
        </authorList>
    </citation>
    <scope>NUCLEOTIDE SEQUENCE [LARGE SCALE GENOMIC DNA]</scope>
    <source>
        <strain evidence="2 3">NCTC12714</strain>
    </source>
</reference>
<dbReference type="AlphaFoldDB" id="A0A377PZ24"/>
<dbReference type="Pfam" id="PF07510">
    <property type="entry name" value="GmrSD_C"/>
    <property type="match status" value="1"/>
</dbReference>
<gene>
    <name evidence="2" type="ORF">NCTC12714_01654</name>
</gene>
<dbReference type="PANTHER" id="PTHR35149">
    <property type="entry name" value="SLL5132 PROTEIN"/>
    <property type="match status" value="1"/>
</dbReference>
<dbReference type="InterPro" id="IPR011089">
    <property type="entry name" value="GmrSD_C"/>
</dbReference>
<dbReference type="PANTHER" id="PTHR35149:SF2">
    <property type="entry name" value="DUF262 DOMAIN-CONTAINING PROTEIN"/>
    <property type="match status" value="1"/>
</dbReference>
<name>A0A377PZ24_9HELI</name>
<feature type="domain" description="GmrSD restriction endonucleases C-terminal" evidence="1">
    <location>
        <begin position="17"/>
        <end position="137"/>
    </location>
</feature>
<dbReference type="RefSeq" id="WP_233708844.1">
    <property type="nucleotide sequence ID" value="NZ_FZML01000016.1"/>
</dbReference>
<organism evidence="2 3">
    <name type="scientific">Helicobacter muridarum</name>
    <dbReference type="NCBI Taxonomy" id="216"/>
    <lineage>
        <taxon>Bacteria</taxon>
        <taxon>Pseudomonadati</taxon>
        <taxon>Campylobacterota</taxon>
        <taxon>Epsilonproteobacteria</taxon>
        <taxon>Campylobacterales</taxon>
        <taxon>Helicobacteraceae</taxon>
        <taxon>Helicobacter</taxon>
    </lineage>
</organism>
<evidence type="ECO:0000313" key="3">
    <source>
        <dbReference type="Proteomes" id="UP000255139"/>
    </source>
</evidence>
<keyword evidence="3" id="KW-1185">Reference proteome</keyword>
<evidence type="ECO:0000259" key="1">
    <source>
        <dbReference type="Pfam" id="PF07510"/>
    </source>
</evidence>
<evidence type="ECO:0000313" key="2">
    <source>
        <dbReference type="EMBL" id="STQ86843.1"/>
    </source>
</evidence>